<dbReference type="Gene3D" id="3.30.190.20">
    <property type="match status" value="2"/>
</dbReference>
<evidence type="ECO:0000256" key="11">
    <source>
        <dbReference type="ARBA" id="ARBA00022881"/>
    </source>
</evidence>
<dbReference type="NCBIfam" id="TIGR00630">
    <property type="entry name" value="uvra"/>
    <property type="match status" value="2"/>
</dbReference>
<gene>
    <name evidence="15" type="ORF">LCGC14_0010310</name>
</gene>
<keyword evidence="2" id="KW-0963">Cytoplasm</keyword>
<dbReference type="GO" id="GO:0009380">
    <property type="term" value="C:excinuclease repair complex"/>
    <property type="evidence" value="ECO:0007669"/>
    <property type="project" value="InterPro"/>
</dbReference>
<dbReference type="GO" id="GO:0004518">
    <property type="term" value="F:nuclease activity"/>
    <property type="evidence" value="ECO:0007669"/>
    <property type="project" value="UniProtKB-KW"/>
</dbReference>
<dbReference type="PANTHER" id="PTHR43152">
    <property type="entry name" value="UVRABC SYSTEM PROTEIN A"/>
    <property type="match status" value="1"/>
</dbReference>
<evidence type="ECO:0000256" key="7">
    <source>
        <dbReference type="ARBA" id="ARBA00022769"/>
    </source>
</evidence>
<dbReference type="Gene3D" id="1.10.8.280">
    <property type="entry name" value="ABC transporter ATPase domain-like"/>
    <property type="match status" value="1"/>
</dbReference>
<evidence type="ECO:0000256" key="4">
    <source>
        <dbReference type="ARBA" id="ARBA00022737"/>
    </source>
</evidence>
<evidence type="ECO:0000259" key="14">
    <source>
        <dbReference type="PROSITE" id="PS50893"/>
    </source>
</evidence>
<protein>
    <recommendedName>
        <fullName evidence="14">ABC transporter domain-containing protein</fullName>
    </recommendedName>
</protein>
<reference evidence="15" key="1">
    <citation type="journal article" date="2015" name="Nature">
        <title>Complex archaea that bridge the gap between prokaryotes and eukaryotes.</title>
        <authorList>
            <person name="Spang A."/>
            <person name="Saw J.H."/>
            <person name="Jorgensen S.L."/>
            <person name="Zaremba-Niedzwiedzka K."/>
            <person name="Martijn J."/>
            <person name="Lind A.E."/>
            <person name="van Eijk R."/>
            <person name="Schleper C."/>
            <person name="Guy L."/>
            <person name="Ettema T.J."/>
        </authorList>
    </citation>
    <scope>NUCLEOTIDE SEQUENCE</scope>
</reference>
<evidence type="ECO:0000256" key="9">
    <source>
        <dbReference type="ARBA" id="ARBA00022833"/>
    </source>
</evidence>
<comment type="caution">
    <text evidence="15">The sequence shown here is derived from an EMBL/GenBank/DDBJ whole genome shotgun (WGS) entry which is preliminary data.</text>
</comment>
<dbReference type="Pfam" id="PF17755">
    <property type="entry name" value="UvrA_DNA-bind"/>
    <property type="match status" value="1"/>
</dbReference>
<accession>A0A0F9WGD3</accession>
<keyword evidence="10" id="KW-0067">ATP-binding</keyword>
<keyword evidence="7" id="KW-0228">DNA excision</keyword>
<dbReference type="InterPro" id="IPR003593">
    <property type="entry name" value="AAA+_ATPase"/>
</dbReference>
<keyword evidence="5" id="KW-0547">Nucleotide-binding</keyword>
<keyword evidence="6" id="KW-0227">DNA damage</keyword>
<keyword evidence="3" id="KW-0479">Metal-binding</keyword>
<evidence type="ECO:0000256" key="2">
    <source>
        <dbReference type="ARBA" id="ARBA00022490"/>
    </source>
</evidence>
<dbReference type="PROSITE" id="PS00211">
    <property type="entry name" value="ABC_TRANSPORTER_1"/>
    <property type="match status" value="2"/>
</dbReference>
<evidence type="ECO:0000313" key="15">
    <source>
        <dbReference type="EMBL" id="KKO11538.1"/>
    </source>
</evidence>
<keyword evidence="11" id="KW-0267">Excision nuclease</keyword>
<feature type="domain" description="ABC transporter" evidence="14">
    <location>
        <begin position="1247"/>
        <end position="1482"/>
    </location>
</feature>
<dbReference type="Gene3D" id="3.30.1490.20">
    <property type="entry name" value="ATP-grasp fold, A domain"/>
    <property type="match status" value="1"/>
</dbReference>
<evidence type="ECO:0000256" key="10">
    <source>
        <dbReference type="ARBA" id="ARBA00022840"/>
    </source>
</evidence>
<dbReference type="InterPro" id="IPR004602">
    <property type="entry name" value="UvrA"/>
</dbReference>
<dbReference type="InterPro" id="IPR027417">
    <property type="entry name" value="P-loop_NTPase"/>
</dbReference>
<evidence type="ECO:0000256" key="1">
    <source>
        <dbReference type="ARBA" id="ARBA00004496"/>
    </source>
</evidence>
<evidence type="ECO:0000256" key="5">
    <source>
        <dbReference type="ARBA" id="ARBA00022741"/>
    </source>
</evidence>
<dbReference type="InterPro" id="IPR013815">
    <property type="entry name" value="ATP_grasp_subdomain_1"/>
</dbReference>
<dbReference type="Gene3D" id="3.40.50.300">
    <property type="entry name" value="P-loop containing nucleotide triphosphate hydrolases"/>
    <property type="match status" value="5"/>
</dbReference>
<dbReference type="GO" id="GO:0005737">
    <property type="term" value="C:cytoplasm"/>
    <property type="evidence" value="ECO:0007669"/>
    <property type="project" value="UniProtKB-SubCell"/>
</dbReference>
<dbReference type="InterPro" id="IPR017871">
    <property type="entry name" value="ABC_transporter-like_CS"/>
</dbReference>
<dbReference type="SMART" id="SM00382">
    <property type="entry name" value="AAA"/>
    <property type="match status" value="2"/>
</dbReference>
<dbReference type="PROSITE" id="PS50893">
    <property type="entry name" value="ABC_TRANSPORTER_2"/>
    <property type="match status" value="1"/>
</dbReference>
<dbReference type="SUPFAM" id="SSF52540">
    <property type="entry name" value="P-loop containing nucleoside triphosphate hydrolases"/>
    <property type="match status" value="4"/>
</dbReference>
<name>A0A0F9WGD3_9ZZZZ</name>
<dbReference type="InterPro" id="IPR041102">
    <property type="entry name" value="UvrA_inter"/>
</dbReference>
<comment type="subcellular location">
    <subcellularLocation>
        <location evidence="1">Cytoplasm</location>
    </subcellularLocation>
</comment>
<dbReference type="GO" id="GO:0016887">
    <property type="term" value="F:ATP hydrolysis activity"/>
    <property type="evidence" value="ECO:0007669"/>
    <property type="project" value="InterPro"/>
</dbReference>
<dbReference type="Pfam" id="PF17760">
    <property type="entry name" value="UvrA_inter"/>
    <property type="match status" value="2"/>
</dbReference>
<evidence type="ECO:0000256" key="8">
    <source>
        <dbReference type="ARBA" id="ARBA00022771"/>
    </source>
</evidence>
<keyword evidence="9" id="KW-0862">Zinc</keyword>
<dbReference type="Gene3D" id="1.20.1580.10">
    <property type="entry name" value="ABC transporter ATPase like domain"/>
    <property type="match status" value="3"/>
</dbReference>
<organism evidence="15">
    <name type="scientific">marine sediment metagenome</name>
    <dbReference type="NCBI Taxonomy" id="412755"/>
    <lineage>
        <taxon>unclassified sequences</taxon>
        <taxon>metagenomes</taxon>
        <taxon>ecological metagenomes</taxon>
    </lineage>
</organism>
<sequence length="1848" mass="204573">MTQKKNSAVIESIIVRGARQNNLKNLTLELPVNQLIVITGVSGSGKSTLAFDTIYAEGQRRYVETFSAYARQFLDRMDKPAVDSIEGIPPAIAIDQTNPVRTSRSTVGTMTELNDYLKLVYARLSHLHCPDCQREVKRDTTQSIVDALYETVAPETRLHICLPVTVPHNFSDEEVLQWLTQQGYTRIQSKTGNQVHAIQDRLRLTQENRDRLAEAIETALHHGSGHAVIYAAPASDSEQVLRYSSRLHCAHCDREFNDPTPSLFSFNSPIGACESCKGFGRIIGVDFDLVIPDQSKSLRQGAIKPWQSPSYHECQLDMEIAARKSNIPLDIPWRDLSKKQQQWVLEGEGDWDDGVWYGVRRFFNWLEGRAYKMHIRVLLSRYRAYTECSACHGARLKPEALWWKLAQTSTRDRKRSGQQYAIHELMQLPLSHCADFFARLELPSNLDAATDLLMGEIRSRLGYLLDVGLGYLTLDRQSRTLSGGEVQRINLTTALGTSLVNTLFVLDEPSIGLHTRDMQRMVNILHRLRDAGNSLIVVEHDPQVMLAADLIIDIGPGPGKNGGEVRFMGTPAQLLRDKNSLTGQYLRGERSVQDLITVNADDVSSKPRQITIKGASEHNLQAIDISIPLGGLCCLTGVSGSGKSTLMRDVLYRGLCREYGITTEAPGQHQSIRGHEHLETVVLVDQSPLGKTTRSIPATYVGAFDVIRKRFVNQPLAKERAYTPGIFSFNSGNGRCPVCAGNGFEHVEMQFLSDIYLRCSECNGRRYRREILDITLLDPRDDSRALSIADILELTVSEALEFFADDGDVVSCLQPLVDVGLHYLQLGQAVPTLSGGESQRLKLAGHLAEVSRQRARRKRAQQKGILFLFDEPTTGLHFHDISVLLAAFHKLIDAGHSLLVIEHNLDIIRNADWVIDIGPEGGDGGGQLVAEGRPDDFLADKPGHTAAALVQYEQEQNANRRQSGKNVLKSAPRRTRSVKTVRAIQIHHAREHNLKNVDVSIPWNQFTVVTGVSGSGKSTLAFDIVFAEGQRRYLESLNAYARQFVQPATRPDVDAIHGIPPTVAIEQRTSRGGRKSTVATLTEIYHFLRLIFVKLGTQYCPRCEVAIEPQSREMILARLMKDWKGVNINVLAPAVVARKGIYKELAAWAVSKGFTELRVDGNYLPANNWPVLDRYKEHNIEVLIGSCQVAAQQEKALTTLVDRALAVGNGLLMVTASTSGKKPRQDSLFSTRRACPSCGDSFDDLDPRLFSFNSRHGWCKSCFGTGEVIAQFDEEQTGEETTWLESAQEHAGKTCQKCKGSRLNPTALAVRFQQWNIADLTALSVDKADKTLAQIKLDKKQESIARDIVVELNSRLKFLQKVGLGYLSLNRAAPTLSGGEAQRIRLASQLGSNLQGVCYILDEPTIGLHARDNQLLIQTLRELQQHGNTVVVVEHDDATMAEADYLIDVGPGAGILGGEIVAAGTFSQLKKNKRSLTGRFLANPLRHPVTALRDQQARDALEPQALEISGARLNNLKNLSLSIPLRRLVTVSGVSGSGKSTLIRSVLYDNLRQVLVQKGKKRKAIKWHGCDDITGWQDIDSILQVDQTPIGKTPRSCPASYIGIWDIIRKLFADTVDARLRGYLPGRFSFNVSGGRCETCAGNGMQKIEMNFLPDVRVDCEDCGGWRFNAETLSVEYKGKHIGEVLAMNIDQAVEFFEPVPSVYHPLRLLQDVGLGYLTLGQQSPTLSGGEAQRIKLVAELAKAKPHLSLRGSKPPHKLYVLDEPTVGLHMADVEKLLRVLHRLVDTGNTVIVIEHNLDVIAEADWVIDVGPEGGDAGGKLVVQGPPAKVAKSKKSHTARFLAPLLTT</sequence>
<dbReference type="GO" id="GO:0003677">
    <property type="term" value="F:DNA binding"/>
    <property type="evidence" value="ECO:0007669"/>
    <property type="project" value="UniProtKB-KW"/>
</dbReference>
<dbReference type="InterPro" id="IPR003439">
    <property type="entry name" value="ABC_transporter-like_ATP-bd"/>
</dbReference>
<dbReference type="PANTHER" id="PTHR43152:SF3">
    <property type="entry name" value="UVRABC SYSTEM PROTEIN A"/>
    <property type="match status" value="1"/>
</dbReference>
<keyword evidence="12" id="KW-0238">DNA-binding</keyword>
<evidence type="ECO:0000256" key="13">
    <source>
        <dbReference type="ARBA" id="ARBA00023204"/>
    </source>
</evidence>
<keyword evidence="8" id="KW-0863">Zinc-finger</keyword>
<dbReference type="GO" id="GO:0005524">
    <property type="term" value="F:ATP binding"/>
    <property type="evidence" value="ECO:0007669"/>
    <property type="project" value="UniProtKB-KW"/>
</dbReference>
<dbReference type="InterPro" id="IPR041552">
    <property type="entry name" value="UvrA_DNA-bd"/>
</dbReference>
<dbReference type="GO" id="GO:0008270">
    <property type="term" value="F:zinc ion binding"/>
    <property type="evidence" value="ECO:0007669"/>
    <property type="project" value="UniProtKB-KW"/>
</dbReference>
<evidence type="ECO:0000256" key="6">
    <source>
        <dbReference type="ARBA" id="ARBA00022763"/>
    </source>
</evidence>
<keyword evidence="13" id="KW-0234">DNA repair</keyword>
<dbReference type="GO" id="GO:0006289">
    <property type="term" value="P:nucleotide-excision repair"/>
    <property type="evidence" value="ECO:0007669"/>
    <property type="project" value="InterPro"/>
</dbReference>
<evidence type="ECO:0000256" key="3">
    <source>
        <dbReference type="ARBA" id="ARBA00022723"/>
    </source>
</evidence>
<keyword evidence="4" id="KW-0677">Repeat</keyword>
<dbReference type="EMBL" id="LAZR01000002">
    <property type="protein sequence ID" value="KKO11538.1"/>
    <property type="molecule type" value="Genomic_DNA"/>
</dbReference>
<proteinExistence type="predicted"/>
<evidence type="ECO:0000256" key="12">
    <source>
        <dbReference type="ARBA" id="ARBA00023125"/>
    </source>
</evidence>